<evidence type="ECO:0000313" key="1">
    <source>
        <dbReference type="EMBL" id="EDM11667.1"/>
    </source>
</evidence>
<dbReference type="EMBL" id="CH473984">
    <property type="protein sequence ID" value="EDM11667.1"/>
    <property type="molecule type" value="Genomic_DNA"/>
</dbReference>
<dbReference type="AlphaFoldDB" id="A6JFS1"/>
<accession>A6JFS1</accession>
<organism evidence="1 2">
    <name type="scientific">Rattus norvegicus</name>
    <name type="common">Rat</name>
    <dbReference type="NCBI Taxonomy" id="10116"/>
    <lineage>
        <taxon>Eukaryota</taxon>
        <taxon>Metazoa</taxon>
        <taxon>Chordata</taxon>
        <taxon>Craniata</taxon>
        <taxon>Vertebrata</taxon>
        <taxon>Euteleostomi</taxon>
        <taxon>Mammalia</taxon>
        <taxon>Eutheria</taxon>
        <taxon>Euarchontoglires</taxon>
        <taxon>Glires</taxon>
        <taxon>Rodentia</taxon>
        <taxon>Myomorpha</taxon>
        <taxon>Muroidea</taxon>
        <taxon>Muridae</taxon>
        <taxon>Murinae</taxon>
        <taxon>Rattus</taxon>
    </lineage>
</organism>
<dbReference type="Proteomes" id="UP000234681">
    <property type="component" value="Chromosome 5"/>
</dbReference>
<evidence type="ECO:0000313" key="2">
    <source>
        <dbReference type="Proteomes" id="UP000234681"/>
    </source>
</evidence>
<protein>
    <submittedName>
        <fullName evidence="1">RCG30363</fullName>
    </submittedName>
</protein>
<name>A6JFS1_RAT</name>
<reference evidence="2" key="1">
    <citation type="submission" date="2005-09" db="EMBL/GenBank/DDBJ databases">
        <authorList>
            <person name="Mural R.J."/>
            <person name="Li P.W."/>
            <person name="Adams M.D."/>
            <person name="Amanatides P.G."/>
            <person name="Baden-Tillson H."/>
            <person name="Barnstead M."/>
            <person name="Chin S.H."/>
            <person name="Dew I."/>
            <person name="Evans C.A."/>
            <person name="Ferriera S."/>
            <person name="Flanigan M."/>
            <person name="Fosler C."/>
            <person name="Glodek A."/>
            <person name="Gu Z."/>
            <person name="Holt R.A."/>
            <person name="Jennings D."/>
            <person name="Kraft C.L."/>
            <person name="Lu F."/>
            <person name="Nguyen T."/>
            <person name="Nusskern D.R."/>
            <person name="Pfannkoch C.M."/>
            <person name="Sitter C."/>
            <person name="Sutton G.G."/>
            <person name="Venter J.C."/>
            <person name="Wang Z."/>
            <person name="Woodage T."/>
            <person name="Zheng X.H."/>
            <person name="Zhong F."/>
        </authorList>
    </citation>
    <scope>NUCLEOTIDE SEQUENCE [LARGE SCALE GENOMIC DNA]</scope>
    <source>
        <strain>BN</strain>
        <strain evidence="2">Sprague-Dawley</strain>
    </source>
</reference>
<proteinExistence type="predicted"/>
<sequence>MEAEVKIPHCTFTATCALANGFSWCQASASKSVPGRLIYITKFGCQHKIWPWSPWIMASVC</sequence>
<gene>
    <name evidence="1" type="ORF">rCG_30363</name>
</gene>